<accession>A0A919Q153</accession>
<dbReference type="Proteomes" id="UP000660611">
    <property type="component" value="Unassembled WGS sequence"/>
</dbReference>
<feature type="compositionally biased region" description="Polar residues" evidence="1">
    <location>
        <begin position="71"/>
        <end position="81"/>
    </location>
</feature>
<name>A0A919Q153_9ACTN</name>
<gene>
    <name evidence="2" type="ORF">Dsi01nite_110270</name>
</gene>
<protein>
    <submittedName>
        <fullName evidence="2">Uncharacterized protein</fullName>
    </submittedName>
</protein>
<organism evidence="2 3">
    <name type="scientific">Dactylosporangium siamense</name>
    <dbReference type="NCBI Taxonomy" id="685454"/>
    <lineage>
        <taxon>Bacteria</taxon>
        <taxon>Bacillati</taxon>
        <taxon>Actinomycetota</taxon>
        <taxon>Actinomycetes</taxon>
        <taxon>Micromonosporales</taxon>
        <taxon>Micromonosporaceae</taxon>
        <taxon>Dactylosporangium</taxon>
    </lineage>
</organism>
<proteinExistence type="predicted"/>
<dbReference type="AlphaFoldDB" id="A0A919Q153"/>
<evidence type="ECO:0000313" key="2">
    <source>
        <dbReference type="EMBL" id="GIG52986.1"/>
    </source>
</evidence>
<keyword evidence="3" id="KW-1185">Reference proteome</keyword>
<dbReference type="RefSeq" id="WP_203854589.1">
    <property type="nucleotide sequence ID" value="NZ_BAAAVW010000046.1"/>
</dbReference>
<feature type="region of interest" description="Disordered" evidence="1">
    <location>
        <begin position="71"/>
        <end position="107"/>
    </location>
</feature>
<evidence type="ECO:0000256" key="1">
    <source>
        <dbReference type="SAM" id="MobiDB-lite"/>
    </source>
</evidence>
<evidence type="ECO:0000313" key="3">
    <source>
        <dbReference type="Proteomes" id="UP000660611"/>
    </source>
</evidence>
<dbReference type="EMBL" id="BONQ01000206">
    <property type="protein sequence ID" value="GIG52986.1"/>
    <property type="molecule type" value="Genomic_DNA"/>
</dbReference>
<comment type="caution">
    <text evidence="2">The sequence shown here is derived from an EMBL/GenBank/DDBJ whole genome shotgun (WGS) entry which is preliminary data.</text>
</comment>
<reference evidence="2" key="1">
    <citation type="submission" date="2021-01" db="EMBL/GenBank/DDBJ databases">
        <title>Whole genome shotgun sequence of Dactylosporangium siamense NBRC 106093.</title>
        <authorList>
            <person name="Komaki H."/>
            <person name="Tamura T."/>
        </authorList>
    </citation>
    <scope>NUCLEOTIDE SEQUENCE</scope>
    <source>
        <strain evidence="2">NBRC 106093</strain>
    </source>
</reference>
<sequence length="107" mass="11513">MLFNAFFGLLRMHFESGWSQGGVLMGSPESAANVHLQTAARAEYCGDHPHGCRARDETHDTGRFELIDQRCTPTAGSTPTPADSPLTGLDRAAIGPARQRLDARFGG</sequence>